<dbReference type="OrthoDB" id="3267748at2759"/>
<sequence>MPVNYPPPPQQIWGYGNYGPPPGFIQGPPPGWNAWVQQPRIPITPPKSYDGSPDLTKYTRFRTEFRTYALQGRIDPREQVAYISRFLDGKAYDFYLYKASAAPEEWETDEFMDELFNHCFPKDYTSKVRLEVNRMTQGLRPVAGYVHEMRSKLDIIGTTDPIARVRHLWDGFDPAIQRFLWQSQLTPDCGEWDAV</sequence>
<organism evidence="1 2">
    <name type="scientific">Coprinellus micaceus</name>
    <name type="common">Glistening ink-cap mushroom</name>
    <name type="synonym">Coprinus micaceus</name>
    <dbReference type="NCBI Taxonomy" id="71717"/>
    <lineage>
        <taxon>Eukaryota</taxon>
        <taxon>Fungi</taxon>
        <taxon>Dikarya</taxon>
        <taxon>Basidiomycota</taxon>
        <taxon>Agaricomycotina</taxon>
        <taxon>Agaricomycetes</taxon>
        <taxon>Agaricomycetidae</taxon>
        <taxon>Agaricales</taxon>
        <taxon>Agaricineae</taxon>
        <taxon>Psathyrellaceae</taxon>
        <taxon>Coprinellus</taxon>
    </lineage>
</organism>
<comment type="caution">
    <text evidence="1">The sequence shown here is derived from an EMBL/GenBank/DDBJ whole genome shotgun (WGS) entry which is preliminary data.</text>
</comment>
<name>A0A4Y7TWL7_COPMI</name>
<keyword evidence="2" id="KW-1185">Reference proteome</keyword>
<evidence type="ECO:0000313" key="1">
    <source>
        <dbReference type="EMBL" id="TEB38547.1"/>
    </source>
</evidence>
<dbReference type="EMBL" id="QPFP01000002">
    <property type="protein sequence ID" value="TEB38547.1"/>
    <property type="molecule type" value="Genomic_DNA"/>
</dbReference>
<feature type="non-terminal residue" evidence="1">
    <location>
        <position position="195"/>
    </location>
</feature>
<protein>
    <recommendedName>
        <fullName evidence="3">Retrotransposon gag domain-containing protein</fullName>
    </recommendedName>
</protein>
<evidence type="ECO:0008006" key="3">
    <source>
        <dbReference type="Google" id="ProtNLM"/>
    </source>
</evidence>
<dbReference type="Proteomes" id="UP000298030">
    <property type="component" value="Unassembled WGS sequence"/>
</dbReference>
<accession>A0A4Y7TWL7</accession>
<proteinExistence type="predicted"/>
<gene>
    <name evidence="1" type="ORF">FA13DRAFT_1620243</name>
</gene>
<reference evidence="1 2" key="1">
    <citation type="journal article" date="2019" name="Nat. Ecol. Evol.">
        <title>Megaphylogeny resolves global patterns of mushroom evolution.</title>
        <authorList>
            <person name="Varga T."/>
            <person name="Krizsan K."/>
            <person name="Foldi C."/>
            <person name="Dima B."/>
            <person name="Sanchez-Garcia M."/>
            <person name="Sanchez-Ramirez S."/>
            <person name="Szollosi G.J."/>
            <person name="Szarkandi J.G."/>
            <person name="Papp V."/>
            <person name="Albert L."/>
            <person name="Andreopoulos W."/>
            <person name="Angelini C."/>
            <person name="Antonin V."/>
            <person name="Barry K.W."/>
            <person name="Bougher N.L."/>
            <person name="Buchanan P."/>
            <person name="Buyck B."/>
            <person name="Bense V."/>
            <person name="Catcheside P."/>
            <person name="Chovatia M."/>
            <person name="Cooper J."/>
            <person name="Damon W."/>
            <person name="Desjardin D."/>
            <person name="Finy P."/>
            <person name="Geml J."/>
            <person name="Haridas S."/>
            <person name="Hughes K."/>
            <person name="Justo A."/>
            <person name="Karasinski D."/>
            <person name="Kautmanova I."/>
            <person name="Kiss B."/>
            <person name="Kocsube S."/>
            <person name="Kotiranta H."/>
            <person name="LaButti K.M."/>
            <person name="Lechner B.E."/>
            <person name="Liimatainen K."/>
            <person name="Lipzen A."/>
            <person name="Lukacs Z."/>
            <person name="Mihaltcheva S."/>
            <person name="Morgado L.N."/>
            <person name="Niskanen T."/>
            <person name="Noordeloos M.E."/>
            <person name="Ohm R.A."/>
            <person name="Ortiz-Santana B."/>
            <person name="Ovrebo C."/>
            <person name="Racz N."/>
            <person name="Riley R."/>
            <person name="Savchenko A."/>
            <person name="Shiryaev A."/>
            <person name="Soop K."/>
            <person name="Spirin V."/>
            <person name="Szebenyi C."/>
            <person name="Tomsovsky M."/>
            <person name="Tulloss R.E."/>
            <person name="Uehling J."/>
            <person name="Grigoriev I.V."/>
            <person name="Vagvolgyi C."/>
            <person name="Papp T."/>
            <person name="Martin F.M."/>
            <person name="Miettinen O."/>
            <person name="Hibbett D.S."/>
            <person name="Nagy L.G."/>
        </authorList>
    </citation>
    <scope>NUCLEOTIDE SEQUENCE [LARGE SCALE GENOMIC DNA]</scope>
    <source>
        <strain evidence="1 2">FP101781</strain>
    </source>
</reference>
<evidence type="ECO:0000313" key="2">
    <source>
        <dbReference type="Proteomes" id="UP000298030"/>
    </source>
</evidence>
<dbReference type="AlphaFoldDB" id="A0A4Y7TWL7"/>
<dbReference type="STRING" id="71717.A0A4Y7TWL7"/>